<dbReference type="AlphaFoldDB" id="A0A2N7TUE8"/>
<proteinExistence type="predicted"/>
<comment type="caution">
    <text evidence="1">The sequence shown here is derived from an EMBL/GenBank/DDBJ whole genome shotgun (WGS) entry which is preliminary data.</text>
</comment>
<keyword evidence="2" id="KW-1185">Reference proteome</keyword>
<evidence type="ECO:0000313" key="1">
    <source>
        <dbReference type="EMBL" id="PMR71796.1"/>
    </source>
</evidence>
<reference evidence="1 2" key="1">
    <citation type="submission" date="2018-01" db="EMBL/GenBank/DDBJ databases">
        <title>Halomonas endophytica sp. nov., isolated from storage liquid in the stems of Populus euphratica.</title>
        <authorList>
            <person name="Chen C."/>
        </authorList>
    </citation>
    <scope>NUCLEOTIDE SEQUENCE [LARGE SCALE GENOMIC DNA]</scope>
    <source>
        <strain evidence="1 2">MC28</strain>
    </source>
</reference>
<name>A0A2N7TUE8_9GAMM</name>
<gene>
    <name evidence="1" type="ORF">C1H69_22955</name>
</gene>
<protein>
    <submittedName>
        <fullName evidence="1">Uncharacterized protein</fullName>
    </submittedName>
</protein>
<dbReference type="Proteomes" id="UP000235803">
    <property type="component" value="Unassembled WGS sequence"/>
</dbReference>
<dbReference type="RefSeq" id="WP_102655705.1">
    <property type="nucleotide sequence ID" value="NZ_PNRF01000050.1"/>
</dbReference>
<accession>A0A2N7TUE8</accession>
<evidence type="ECO:0000313" key="2">
    <source>
        <dbReference type="Proteomes" id="UP000235803"/>
    </source>
</evidence>
<dbReference type="EMBL" id="PNRF01000050">
    <property type="protein sequence ID" value="PMR71796.1"/>
    <property type="molecule type" value="Genomic_DNA"/>
</dbReference>
<sequence length="97" mass="11216">MFIINQFGHYFEIDSNLDVDTNAFYDCLFFDTEEAMLEKVCEQQDLEMEEVEGSTLSVVEKKGSIFVINDRCDKKEVELKYLSVNISFKGNNNGHSK</sequence>
<organism evidence="1 2">
    <name type="scientific">Billgrantia endophytica</name>
    <dbReference type="NCBI Taxonomy" id="2033802"/>
    <lineage>
        <taxon>Bacteria</taxon>
        <taxon>Pseudomonadati</taxon>
        <taxon>Pseudomonadota</taxon>
        <taxon>Gammaproteobacteria</taxon>
        <taxon>Oceanospirillales</taxon>
        <taxon>Halomonadaceae</taxon>
        <taxon>Billgrantia</taxon>
    </lineage>
</organism>